<dbReference type="Proteomes" id="UP000005408">
    <property type="component" value="Unassembled WGS sequence"/>
</dbReference>
<dbReference type="EnsemblMetazoa" id="G4859.1">
    <property type="protein sequence ID" value="G4859.1:cds"/>
    <property type="gene ID" value="G4859"/>
</dbReference>
<organism evidence="2 3">
    <name type="scientific">Magallana gigas</name>
    <name type="common">Pacific oyster</name>
    <name type="synonym">Crassostrea gigas</name>
    <dbReference type="NCBI Taxonomy" id="29159"/>
    <lineage>
        <taxon>Eukaryota</taxon>
        <taxon>Metazoa</taxon>
        <taxon>Spiralia</taxon>
        <taxon>Lophotrochozoa</taxon>
        <taxon>Mollusca</taxon>
        <taxon>Bivalvia</taxon>
        <taxon>Autobranchia</taxon>
        <taxon>Pteriomorphia</taxon>
        <taxon>Ostreida</taxon>
        <taxon>Ostreoidea</taxon>
        <taxon>Ostreidae</taxon>
        <taxon>Magallana</taxon>
    </lineage>
</organism>
<accession>A0A8W8NDF1</accession>
<protein>
    <submittedName>
        <fullName evidence="2">Uncharacterized protein</fullName>
    </submittedName>
</protein>
<name>A0A8W8NDF1_MAGGI</name>
<sequence>MNCRVGLDWIGCVVQVVGALFFTIGFGTRYWATSDSSVNAGLFTTCDGSYCYDTHVFYHGKSGNNSWRYRMHFLIILILFLEKGNLIS</sequence>
<keyword evidence="1" id="KW-1133">Transmembrane helix</keyword>
<feature type="transmembrane region" description="Helical" evidence="1">
    <location>
        <begin position="12"/>
        <end position="32"/>
    </location>
</feature>
<reference evidence="2" key="1">
    <citation type="submission" date="2022-08" db="UniProtKB">
        <authorList>
            <consortium name="EnsemblMetazoa"/>
        </authorList>
    </citation>
    <scope>IDENTIFICATION</scope>
    <source>
        <strain evidence="2">05x7-T-G4-1.051#20</strain>
    </source>
</reference>
<evidence type="ECO:0000256" key="1">
    <source>
        <dbReference type="SAM" id="Phobius"/>
    </source>
</evidence>
<dbReference type="AlphaFoldDB" id="A0A8W8NDF1"/>
<keyword evidence="1" id="KW-0812">Transmembrane</keyword>
<evidence type="ECO:0000313" key="2">
    <source>
        <dbReference type="EnsemblMetazoa" id="G4859.1:cds"/>
    </source>
</evidence>
<evidence type="ECO:0000313" key="3">
    <source>
        <dbReference type="Proteomes" id="UP000005408"/>
    </source>
</evidence>
<keyword evidence="1" id="KW-0472">Membrane</keyword>
<proteinExistence type="predicted"/>
<keyword evidence="3" id="KW-1185">Reference proteome</keyword>